<accession>A0AAN7A215</accession>
<reference evidence="5" key="2">
    <citation type="submission" date="2023-05" db="EMBL/GenBank/DDBJ databases">
        <authorList>
            <consortium name="Lawrence Berkeley National Laboratory"/>
            <person name="Steindorff A."/>
            <person name="Hensen N."/>
            <person name="Bonometti L."/>
            <person name="Westerberg I."/>
            <person name="Brannstrom I.O."/>
            <person name="Guillou S."/>
            <person name="Cros-Aarteil S."/>
            <person name="Calhoun S."/>
            <person name="Haridas S."/>
            <person name="Kuo A."/>
            <person name="Mondo S."/>
            <person name="Pangilinan J."/>
            <person name="Riley R."/>
            <person name="Labutti K."/>
            <person name="Andreopoulos B."/>
            <person name="Lipzen A."/>
            <person name="Chen C."/>
            <person name="Yanf M."/>
            <person name="Daum C."/>
            <person name="Ng V."/>
            <person name="Clum A."/>
            <person name="Ohm R."/>
            <person name="Martin F."/>
            <person name="Silar P."/>
            <person name="Natvig D."/>
            <person name="Lalanne C."/>
            <person name="Gautier V."/>
            <person name="Ament-Velasquez S.L."/>
            <person name="Kruys A."/>
            <person name="Hutchinson M.I."/>
            <person name="Powell A.J."/>
            <person name="Barry K."/>
            <person name="Miller A.N."/>
            <person name="Grigoriev I.V."/>
            <person name="Debuchy R."/>
            <person name="Gladieux P."/>
            <person name="Thoren M.H."/>
            <person name="Johannesson H."/>
        </authorList>
    </citation>
    <scope>NUCLEOTIDE SEQUENCE</scope>
    <source>
        <strain evidence="5">CBS 892.96</strain>
    </source>
</reference>
<keyword evidence="2" id="KW-0863">Zinc-finger</keyword>
<dbReference type="Proteomes" id="UP001302321">
    <property type="component" value="Unassembled WGS sequence"/>
</dbReference>
<dbReference type="AlphaFoldDB" id="A0AAN7A215"/>
<name>A0AAN7A215_9PEZI</name>
<dbReference type="SMART" id="SM01328">
    <property type="entry name" value="zf-3CxxC"/>
    <property type="match status" value="1"/>
</dbReference>
<keyword evidence="1" id="KW-0479">Metal-binding</keyword>
<evidence type="ECO:0000256" key="2">
    <source>
        <dbReference type="ARBA" id="ARBA00022771"/>
    </source>
</evidence>
<sequence>IQPRPYFKQGSNEILKNCRKTRSTFVTATFICENSQCSKTGWKSWKVAVLIRGYQQNGYSASVFNQRCERCKQLGTLELDQSSYINRVSYRLKKWAGISMETPDRKERKKTPPHKSDLCEGCRRGLCEF</sequence>
<evidence type="ECO:0000256" key="3">
    <source>
        <dbReference type="ARBA" id="ARBA00022833"/>
    </source>
</evidence>
<feature type="domain" description="3CxxC-type" evidence="4">
    <location>
        <begin position="23"/>
        <end position="125"/>
    </location>
</feature>
<keyword evidence="3" id="KW-0862">Zinc</keyword>
<dbReference type="InterPro" id="IPR027377">
    <property type="entry name" value="ZAR1/RTP1-5-like_Znf-3CxxC"/>
</dbReference>
<proteinExistence type="predicted"/>
<dbReference type="Pfam" id="PF13695">
    <property type="entry name" value="Zn_ribbon_3CxxC"/>
    <property type="match status" value="1"/>
</dbReference>
<evidence type="ECO:0000259" key="4">
    <source>
        <dbReference type="SMART" id="SM01328"/>
    </source>
</evidence>
<feature type="non-terminal residue" evidence="5">
    <location>
        <position position="1"/>
    </location>
</feature>
<evidence type="ECO:0000313" key="5">
    <source>
        <dbReference type="EMBL" id="KAK4170574.1"/>
    </source>
</evidence>
<protein>
    <submittedName>
        <fullName evidence="5">Zinc-binding domain-containing protein</fullName>
    </submittedName>
</protein>
<comment type="caution">
    <text evidence="5">The sequence shown here is derived from an EMBL/GenBank/DDBJ whole genome shotgun (WGS) entry which is preliminary data.</text>
</comment>
<reference evidence="5" key="1">
    <citation type="journal article" date="2023" name="Mol. Phylogenet. Evol.">
        <title>Genome-scale phylogeny and comparative genomics of the fungal order Sordariales.</title>
        <authorList>
            <person name="Hensen N."/>
            <person name="Bonometti L."/>
            <person name="Westerberg I."/>
            <person name="Brannstrom I.O."/>
            <person name="Guillou S."/>
            <person name="Cros-Aarteil S."/>
            <person name="Calhoun S."/>
            <person name="Haridas S."/>
            <person name="Kuo A."/>
            <person name="Mondo S."/>
            <person name="Pangilinan J."/>
            <person name="Riley R."/>
            <person name="LaButti K."/>
            <person name="Andreopoulos B."/>
            <person name="Lipzen A."/>
            <person name="Chen C."/>
            <person name="Yan M."/>
            <person name="Daum C."/>
            <person name="Ng V."/>
            <person name="Clum A."/>
            <person name="Steindorff A."/>
            <person name="Ohm R.A."/>
            <person name="Martin F."/>
            <person name="Silar P."/>
            <person name="Natvig D.O."/>
            <person name="Lalanne C."/>
            <person name="Gautier V."/>
            <person name="Ament-Velasquez S.L."/>
            <person name="Kruys A."/>
            <person name="Hutchinson M.I."/>
            <person name="Powell A.J."/>
            <person name="Barry K."/>
            <person name="Miller A.N."/>
            <person name="Grigoriev I.V."/>
            <person name="Debuchy R."/>
            <person name="Gladieux P."/>
            <person name="Hiltunen Thoren M."/>
            <person name="Johannesson H."/>
        </authorList>
    </citation>
    <scope>NUCLEOTIDE SEQUENCE</scope>
    <source>
        <strain evidence="5">CBS 892.96</strain>
    </source>
</reference>
<dbReference type="EMBL" id="MU867014">
    <property type="protein sequence ID" value="KAK4170574.1"/>
    <property type="molecule type" value="Genomic_DNA"/>
</dbReference>
<gene>
    <name evidence="5" type="ORF">QBC36DRAFT_201117</name>
</gene>
<evidence type="ECO:0000313" key="6">
    <source>
        <dbReference type="Proteomes" id="UP001302321"/>
    </source>
</evidence>
<organism evidence="5 6">
    <name type="scientific">Triangularia setosa</name>
    <dbReference type="NCBI Taxonomy" id="2587417"/>
    <lineage>
        <taxon>Eukaryota</taxon>
        <taxon>Fungi</taxon>
        <taxon>Dikarya</taxon>
        <taxon>Ascomycota</taxon>
        <taxon>Pezizomycotina</taxon>
        <taxon>Sordariomycetes</taxon>
        <taxon>Sordariomycetidae</taxon>
        <taxon>Sordariales</taxon>
        <taxon>Podosporaceae</taxon>
        <taxon>Triangularia</taxon>
    </lineage>
</organism>
<dbReference type="GO" id="GO:0008270">
    <property type="term" value="F:zinc ion binding"/>
    <property type="evidence" value="ECO:0007669"/>
    <property type="project" value="UniProtKB-KW"/>
</dbReference>
<keyword evidence="6" id="KW-1185">Reference proteome</keyword>
<evidence type="ECO:0000256" key="1">
    <source>
        <dbReference type="ARBA" id="ARBA00022723"/>
    </source>
</evidence>